<dbReference type="PANTHER" id="PTHR46929:SF23">
    <property type="entry name" value="L10-INTERACTING MYB DOMAIN-CONTAINING PROTEIN-LIKE"/>
    <property type="match status" value="1"/>
</dbReference>
<dbReference type="EMBL" id="JAIQCV010000007">
    <property type="protein sequence ID" value="KAH1082195.1"/>
    <property type="molecule type" value="Genomic_DNA"/>
</dbReference>
<evidence type="ECO:0000256" key="1">
    <source>
        <dbReference type="ARBA" id="ARBA00001968"/>
    </source>
</evidence>
<organism evidence="6 7">
    <name type="scientific">Gossypium stocksii</name>
    <dbReference type="NCBI Taxonomy" id="47602"/>
    <lineage>
        <taxon>Eukaryota</taxon>
        <taxon>Viridiplantae</taxon>
        <taxon>Streptophyta</taxon>
        <taxon>Embryophyta</taxon>
        <taxon>Tracheophyta</taxon>
        <taxon>Spermatophyta</taxon>
        <taxon>Magnoliopsida</taxon>
        <taxon>eudicotyledons</taxon>
        <taxon>Gunneridae</taxon>
        <taxon>Pentapetalae</taxon>
        <taxon>rosids</taxon>
        <taxon>malvids</taxon>
        <taxon>Malvales</taxon>
        <taxon>Malvaceae</taxon>
        <taxon>Malvoideae</taxon>
        <taxon>Gossypium</taxon>
    </lineage>
</organism>
<sequence length="652" mass="74959">MEDAPPKELSAAYQVKMNEYSSWMVVERRSKPNKKYSNNDFFSVRHFPKALPWSLFIRPAYSLLLHLSRAAFFIPPLCRSSSSCFFFVKPNTHRPPPSSLTTPVTTDPSSFTNHHCCLLTDNPKLYKLVIKLPDESTPSEIRNNPRFYPYFKDCIGALDGTHVRASVPLSIQGRFRSRKGGTTQNVLAAITFDLKFSYVLAGWEGSAHDSRILSDALSRPRGLRIPEGNYYLADAGYGIRNGYITPYHGVRYHLKEFSDQGPENAKELFNFRHSSLRITIERVFGILKKRFRVLDAEPFWSFQTQVDIVLACCIIHNHIMGVDPCDLLNQRLFEEPDSDLIIPTLTEREEREEARKWSAKRDKIAQTMWADYMTRNIRMGKGNKEGTSKQFRWTKPMEHLFLEILAEEAQKGNKPSNSFKAISINRVAKAISERFQVHCDAKHVENHLRTVKNQWQIICTIRGESGFGWDDNLKMITCDRATYDATVMAHKKYEPFLNKSIDHYDEMALVVGKDMATGSFARTFADIDLDDDNQDSMPVDCENEEVEEVRTKVSSSGTSKRKRKNTQESAVDEQIKFMGEQLGKIANALEQFTADKTPQLYEELMSMEEEGFDDNFLCSVFDYLVSHESEAKAFLVKNKKHRKIWLQKFSQG</sequence>
<evidence type="ECO:0008006" key="8">
    <source>
        <dbReference type="Google" id="ProtNLM"/>
    </source>
</evidence>
<proteinExistence type="predicted"/>
<gene>
    <name evidence="6" type="ORF">J1N35_021956</name>
</gene>
<evidence type="ECO:0000259" key="5">
    <source>
        <dbReference type="Pfam" id="PF13359"/>
    </source>
</evidence>
<dbReference type="Proteomes" id="UP000828251">
    <property type="component" value="Unassembled WGS sequence"/>
</dbReference>
<evidence type="ECO:0000313" key="7">
    <source>
        <dbReference type="Proteomes" id="UP000828251"/>
    </source>
</evidence>
<dbReference type="OrthoDB" id="1301570at2759"/>
<protein>
    <recommendedName>
        <fullName evidence="8">DDE Tnp4 domain-containing protein</fullName>
    </recommendedName>
</protein>
<evidence type="ECO:0000313" key="6">
    <source>
        <dbReference type="EMBL" id="KAH1082195.1"/>
    </source>
</evidence>
<dbReference type="Pfam" id="PF13359">
    <property type="entry name" value="DDE_Tnp_4"/>
    <property type="match status" value="1"/>
</dbReference>
<evidence type="ECO:0000256" key="3">
    <source>
        <dbReference type="SAM" id="MobiDB-lite"/>
    </source>
</evidence>
<feature type="region of interest" description="Disordered" evidence="3">
    <location>
        <begin position="545"/>
        <end position="570"/>
    </location>
</feature>
<name>A0A9D4A2H8_9ROSI</name>
<evidence type="ECO:0000256" key="2">
    <source>
        <dbReference type="ARBA" id="ARBA00022723"/>
    </source>
</evidence>
<comment type="cofactor">
    <cofactor evidence="1">
        <name>a divalent metal cation</name>
        <dbReference type="ChEBI" id="CHEBI:60240"/>
    </cofactor>
</comment>
<dbReference type="GO" id="GO:0046872">
    <property type="term" value="F:metal ion binding"/>
    <property type="evidence" value="ECO:0007669"/>
    <property type="project" value="UniProtKB-KW"/>
</dbReference>
<dbReference type="AlphaFoldDB" id="A0A9D4A2H8"/>
<reference evidence="6 7" key="1">
    <citation type="journal article" date="2021" name="Plant Biotechnol. J.">
        <title>Multi-omics assisted identification of the key and species-specific regulatory components of drought-tolerant mechanisms in Gossypium stocksii.</title>
        <authorList>
            <person name="Yu D."/>
            <person name="Ke L."/>
            <person name="Zhang D."/>
            <person name="Wu Y."/>
            <person name="Sun Y."/>
            <person name="Mei J."/>
            <person name="Sun J."/>
            <person name="Sun Y."/>
        </authorList>
    </citation>
    <scope>NUCLEOTIDE SEQUENCE [LARGE SCALE GENOMIC DNA]</scope>
    <source>
        <strain evidence="7">cv. E1</strain>
        <tissue evidence="6">Leaf</tissue>
    </source>
</reference>
<dbReference type="InterPro" id="IPR027806">
    <property type="entry name" value="HARBI1_dom"/>
</dbReference>
<accession>A0A9D4A2H8</accession>
<keyword evidence="7" id="KW-1185">Reference proteome</keyword>
<dbReference type="InterPro" id="IPR024752">
    <property type="entry name" value="Myb/SANT-like_dom"/>
</dbReference>
<feature type="domain" description="DDE Tnp4" evidence="5">
    <location>
        <begin position="158"/>
        <end position="317"/>
    </location>
</feature>
<comment type="caution">
    <text evidence="6">The sequence shown here is derived from an EMBL/GenBank/DDBJ whole genome shotgun (WGS) entry which is preliminary data.</text>
</comment>
<keyword evidence="2" id="KW-0479">Metal-binding</keyword>
<evidence type="ECO:0000259" key="4">
    <source>
        <dbReference type="Pfam" id="PF12776"/>
    </source>
</evidence>
<feature type="domain" description="Myb/SANT-like" evidence="4">
    <location>
        <begin position="392"/>
        <end position="482"/>
    </location>
</feature>
<dbReference type="PANTHER" id="PTHR46929">
    <property type="entry name" value="EXPRESSED PROTEIN"/>
    <property type="match status" value="1"/>
</dbReference>
<dbReference type="Pfam" id="PF12776">
    <property type="entry name" value="Myb_DNA-bind_3"/>
    <property type="match status" value="1"/>
</dbReference>